<sequence>MKKVILFTLLAVLFACEKEDQTSTDELKSLAGTEWTGTMPDYFDGAVLVKVISQTQATFTVSSVSVTFSYTFNSSLQTGTLTSEGNTFTFEIAGNTLILTDPYSDTYSFTRTK</sequence>
<dbReference type="PROSITE" id="PS51257">
    <property type="entry name" value="PROKAR_LIPOPROTEIN"/>
    <property type="match status" value="1"/>
</dbReference>
<reference evidence="1" key="1">
    <citation type="submission" date="2019-08" db="EMBL/GenBank/DDBJ databases">
        <authorList>
            <person name="Kucharzyk K."/>
            <person name="Murdoch R.W."/>
            <person name="Higgins S."/>
            <person name="Loffler F."/>
        </authorList>
    </citation>
    <scope>NUCLEOTIDE SEQUENCE</scope>
</reference>
<evidence type="ECO:0008006" key="2">
    <source>
        <dbReference type="Google" id="ProtNLM"/>
    </source>
</evidence>
<gene>
    <name evidence="1" type="ORF">SDC9_173783</name>
</gene>
<dbReference type="EMBL" id="VSSQ01075847">
    <property type="protein sequence ID" value="MPN26359.1"/>
    <property type="molecule type" value="Genomic_DNA"/>
</dbReference>
<evidence type="ECO:0000313" key="1">
    <source>
        <dbReference type="EMBL" id="MPN26359.1"/>
    </source>
</evidence>
<proteinExistence type="predicted"/>
<comment type="caution">
    <text evidence="1">The sequence shown here is derived from an EMBL/GenBank/DDBJ whole genome shotgun (WGS) entry which is preliminary data.</text>
</comment>
<dbReference type="AlphaFoldDB" id="A0A645GKI1"/>
<name>A0A645GKI1_9ZZZZ</name>
<protein>
    <recommendedName>
        <fullName evidence="2">DUF5640 domain-containing protein</fullName>
    </recommendedName>
</protein>
<organism evidence="1">
    <name type="scientific">bioreactor metagenome</name>
    <dbReference type="NCBI Taxonomy" id="1076179"/>
    <lineage>
        <taxon>unclassified sequences</taxon>
        <taxon>metagenomes</taxon>
        <taxon>ecological metagenomes</taxon>
    </lineage>
</organism>
<accession>A0A645GKI1</accession>